<proteinExistence type="inferred from homology"/>
<dbReference type="CDD" id="cd03216">
    <property type="entry name" value="ABC_Carb_Monos_I"/>
    <property type="match status" value="1"/>
</dbReference>
<dbReference type="InterPro" id="IPR027417">
    <property type="entry name" value="P-loop_NTPase"/>
</dbReference>
<dbReference type="CDD" id="cd03215">
    <property type="entry name" value="ABC_Carb_Monos_II"/>
    <property type="match status" value="1"/>
</dbReference>
<evidence type="ECO:0000256" key="9">
    <source>
        <dbReference type="ARBA" id="ARBA00023136"/>
    </source>
</evidence>
<dbReference type="PANTHER" id="PTHR43790:SF3">
    <property type="entry name" value="D-ALLOSE IMPORT ATP-BINDING PROTEIN ALSA-RELATED"/>
    <property type="match status" value="1"/>
</dbReference>
<comment type="caution">
    <text evidence="11">The sequence shown here is derived from an EMBL/GenBank/DDBJ whole genome shotgun (WGS) entry which is preliminary data.</text>
</comment>
<accession>A0ABT0DD73</accession>
<protein>
    <submittedName>
        <fullName evidence="11">Sugar ABC transporter ATP-binding protein</fullName>
    </submittedName>
</protein>
<dbReference type="PROSITE" id="PS50893">
    <property type="entry name" value="ABC_TRANSPORTER_2"/>
    <property type="match status" value="2"/>
</dbReference>
<keyword evidence="4" id="KW-0762">Sugar transport</keyword>
<keyword evidence="6" id="KW-0547">Nucleotide-binding</keyword>
<evidence type="ECO:0000313" key="11">
    <source>
        <dbReference type="EMBL" id="MCK0197921.1"/>
    </source>
</evidence>
<dbReference type="InterPro" id="IPR003439">
    <property type="entry name" value="ABC_transporter-like_ATP-bd"/>
</dbReference>
<evidence type="ECO:0000259" key="10">
    <source>
        <dbReference type="PROSITE" id="PS50893"/>
    </source>
</evidence>
<dbReference type="Gene3D" id="3.40.50.300">
    <property type="entry name" value="P-loop containing nucleotide triphosphate hydrolases"/>
    <property type="match status" value="2"/>
</dbReference>
<keyword evidence="12" id="KW-1185">Reference proteome</keyword>
<evidence type="ECO:0000256" key="5">
    <source>
        <dbReference type="ARBA" id="ARBA00022737"/>
    </source>
</evidence>
<dbReference type="InterPro" id="IPR003593">
    <property type="entry name" value="AAA+_ATPase"/>
</dbReference>
<evidence type="ECO:0000256" key="4">
    <source>
        <dbReference type="ARBA" id="ARBA00022597"/>
    </source>
</evidence>
<dbReference type="InterPro" id="IPR050107">
    <property type="entry name" value="ABC_carbohydrate_import_ATPase"/>
</dbReference>
<feature type="domain" description="ABC transporter" evidence="10">
    <location>
        <begin position="15"/>
        <end position="250"/>
    </location>
</feature>
<gene>
    <name evidence="11" type="ORF">MWN34_13490</name>
</gene>
<dbReference type="InterPro" id="IPR017871">
    <property type="entry name" value="ABC_transporter-like_CS"/>
</dbReference>
<dbReference type="SUPFAM" id="SSF52540">
    <property type="entry name" value="P-loop containing nucleoside triphosphate hydrolases"/>
    <property type="match status" value="2"/>
</dbReference>
<evidence type="ECO:0000313" key="12">
    <source>
        <dbReference type="Proteomes" id="UP001203284"/>
    </source>
</evidence>
<dbReference type="Pfam" id="PF00005">
    <property type="entry name" value="ABC_tran"/>
    <property type="match status" value="2"/>
</dbReference>
<dbReference type="GO" id="GO:0005524">
    <property type="term" value="F:ATP binding"/>
    <property type="evidence" value="ECO:0007669"/>
    <property type="project" value="UniProtKB-KW"/>
</dbReference>
<dbReference type="EMBL" id="JALKCH010000008">
    <property type="protein sequence ID" value="MCK0197921.1"/>
    <property type="molecule type" value="Genomic_DNA"/>
</dbReference>
<organism evidence="11 12">
    <name type="scientific">Ancylobacter crimeensis</name>
    <dbReference type="NCBI Taxonomy" id="2579147"/>
    <lineage>
        <taxon>Bacteria</taxon>
        <taxon>Pseudomonadati</taxon>
        <taxon>Pseudomonadota</taxon>
        <taxon>Alphaproteobacteria</taxon>
        <taxon>Hyphomicrobiales</taxon>
        <taxon>Xanthobacteraceae</taxon>
        <taxon>Ancylobacter</taxon>
    </lineage>
</organism>
<reference evidence="11 12" key="1">
    <citation type="submission" date="2022-04" db="EMBL/GenBank/DDBJ databases">
        <authorList>
            <person name="Grouzdev D.S."/>
            <person name="Pantiukh K.S."/>
            <person name="Krutkina M.S."/>
        </authorList>
    </citation>
    <scope>NUCLEOTIDE SEQUENCE [LARGE SCALE GENOMIC DNA]</scope>
    <source>
        <strain evidence="11 12">6x-1</strain>
    </source>
</reference>
<evidence type="ECO:0000256" key="2">
    <source>
        <dbReference type="ARBA" id="ARBA00022448"/>
    </source>
</evidence>
<evidence type="ECO:0000256" key="7">
    <source>
        <dbReference type="ARBA" id="ARBA00022840"/>
    </source>
</evidence>
<feature type="domain" description="ABC transporter" evidence="10">
    <location>
        <begin position="260"/>
        <end position="504"/>
    </location>
</feature>
<keyword evidence="9" id="KW-0472">Membrane</keyword>
<keyword evidence="2" id="KW-0813">Transport</keyword>
<evidence type="ECO:0000256" key="3">
    <source>
        <dbReference type="ARBA" id="ARBA00022475"/>
    </source>
</evidence>
<dbReference type="RefSeq" id="WP_247029819.1">
    <property type="nucleotide sequence ID" value="NZ_JALKCH010000008.1"/>
</dbReference>
<keyword evidence="8" id="KW-1278">Translocase</keyword>
<evidence type="ECO:0000256" key="1">
    <source>
        <dbReference type="ARBA" id="ARBA00005417"/>
    </source>
</evidence>
<comment type="similarity">
    <text evidence="1">Belongs to the ABC transporter superfamily.</text>
</comment>
<sequence length="505" mass="54027">MSEAAKARSEGEVFASLSGVSKFYGSYAALKDVSLTLRRGEVHMLLGENGAGKSTLVSLLTGANRPDEGEVTLLGRRVEGLTPAYAREAGVNAVLQDFALAPTMTVAENYALGREETWGGLLSTRTMREQAVAAMAAIGVALDPDLRVDRLSRAEQQLLEIVRALGGKPGALILDEPTATLSHDESERLFAAVLKLRAEGWAILYISHRMEEIRRLGDVVTILRDGRLTGHHRLSEVTNEKMVAEMVGRDMGHFYPDIMPRPGNVAFETRALKAGGRLKDASLNARYGEIVGIGGLVGCGKAEVARAAFGLVPVDGGSVWLDGAEVTGVGPRAMLARGFIYLPQDRRGEALALNRSIAENITMEVIGRSGGLGLLAYSKLSSIVSDLVRRLNISPAQPDKQVQELSGGNQQKVVLGRALSLPRKVYVFDEPTSGIDVAARRDFYDQLSALVANGAAILLISSDLQELVHLSHRVYVMQEGVCVAHLQGEAITEDAVVSHAFGAAA</sequence>
<dbReference type="Proteomes" id="UP001203284">
    <property type="component" value="Unassembled WGS sequence"/>
</dbReference>
<keyword evidence="5" id="KW-0677">Repeat</keyword>
<evidence type="ECO:0000256" key="8">
    <source>
        <dbReference type="ARBA" id="ARBA00022967"/>
    </source>
</evidence>
<dbReference type="PROSITE" id="PS00211">
    <property type="entry name" value="ABC_TRANSPORTER_1"/>
    <property type="match status" value="1"/>
</dbReference>
<name>A0ABT0DD73_9HYPH</name>
<dbReference type="PANTHER" id="PTHR43790">
    <property type="entry name" value="CARBOHYDRATE TRANSPORT ATP-BINDING PROTEIN MG119-RELATED"/>
    <property type="match status" value="1"/>
</dbReference>
<evidence type="ECO:0000256" key="6">
    <source>
        <dbReference type="ARBA" id="ARBA00022741"/>
    </source>
</evidence>
<keyword evidence="3" id="KW-1003">Cell membrane</keyword>
<dbReference type="SMART" id="SM00382">
    <property type="entry name" value="AAA"/>
    <property type="match status" value="2"/>
</dbReference>
<keyword evidence="7 11" id="KW-0067">ATP-binding</keyword>